<evidence type="ECO:0000313" key="7">
    <source>
        <dbReference type="EMBL" id="SUZ47963.1"/>
    </source>
</evidence>
<dbReference type="InterPro" id="IPR005744">
    <property type="entry name" value="Hy-lIII"/>
</dbReference>
<keyword evidence="2" id="KW-1003">Cell membrane</keyword>
<keyword evidence="3 6" id="KW-0812">Transmembrane</keyword>
<evidence type="ECO:0000256" key="5">
    <source>
        <dbReference type="ARBA" id="ARBA00023136"/>
    </source>
</evidence>
<dbReference type="GO" id="GO:0005886">
    <property type="term" value="C:plasma membrane"/>
    <property type="evidence" value="ECO:0007669"/>
    <property type="project" value="UniProtKB-SubCell"/>
</dbReference>
<feature type="transmembrane region" description="Helical" evidence="6">
    <location>
        <begin position="187"/>
        <end position="207"/>
    </location>
</feature>
<feature type="transmembrane region" description="Helical" evidence="6">
    <location>
        <begin position="107"/>
        <end position="125"/>
    </location>
</feature>
<feature type="transmembrane region" description="Helical" evidence="6">
    <location>
        <begin position="134"/>
        <end position="156"/>
    </location>
</feature>
<feature type="transmembrane region" description="Helical" evidence="6">
    <location>
        <begin position="12"/>
        <end position="31"/>
    </location>
</feature>
<dbReference type="GO" id="GO:0140911">
    <property type="term" value="F:pore-forming activity"/>
    <property type="evidence" value="ECO:0007669"/>
    <property type="project" value="InterPro"/>
</dbReference>
<dbReference type="PANTHER" id="PTHR20855:SF3">
    <property type="entry name" value="LD03007P"/>
    <property type="match status" value="1"/>
</dbReference>
<reference evidence="7" key="1">
    <citation type="submission" date="2018-05" db="EMBL/GenBank/DDBJ databases">
        <authorList>
            <person name="Lanie J.A."/>
            <person name="Ng W.-L."/>
            <person name="Kazmierczak K.M."/>
            <person name="Andrzejewski T.M."/>
            <person name="Davidsen T.M."/>
            <person name="Wayne K.J."/>
            <person name="Tettelin H."/>
            <person name="Glass J.I."/>
            <person name="Rusch D."/>
            <person name="Podicherti R."/>
            <person name="Tsui H.-C.T."/>
            <person name="Winkler M.E."/>
        </authorList>
    </citation>
    <scope>NUCLEOTIDE SEQUENCE</scope>
</reference>
<organism evidence="7">
    <name type="scientific">marine metagenome</name>
    <dbReference type="NCBI Taxonomy" id="408172"/>
    <lineage>
        <taxon>unclassified sequences</taxon>
        <taxon>metagenomes</taxon>
        <taxon>ecological metagenomes</taxon>
    </lineage>
</organism>
<gene>
    <name evidence="7" type="ORF">METZ01_LOCUS817</name>
</gene>
<name>A0A381N2W2_9ZZZZ</name>
<protein>
    <recommendedName>
        <fullName evidence="8">Hemolysin III family channel protein</fullName>
    </recommendedName>
</protein>
<evidence type="ECO:0000256" key="6">
    <source>
        <dbReference type="SAM" id="Phobius"/>
    </source>
</evidence>
<dbReference type="Pfam" id="PF03006">
    <property type="entry name" value="HlyIII"/>
    <property type="match status" value="1"/>
</dbReference>
<keyword evidence="4 6" id="KW-1133">Transmembrane helix</keyword>
<dbReference type="EMBL" id="UINC01000044">
    <property type="protein sequence ID" value="SUZ47963.1"/>
    <property type="molecule type" value="Genomic_DNA"/>
</dbReference>
<evidence type="ECO:0000256" key="2">
    <source>
        <dbReference type="ARBA" id="ARBA00022475"/>
    </source>
</evidence>
<dbReference type="PANTHER" id="PTHR20855">
    <property type="entry name" value="ADIPOR/PROGESTIN RECEPTOR-RELATED"/>
    <property type="match status" value="1"/>
</dbReference>
<dbReference type="AlphaFoldDB" id="A0A381N2W2"/>
<evidence type="ECO:0008006" key="8">
    <source>
        <dbReference type="Google" id="ProtNLM"/>
    </source>
</evidence>
<comment type="subcellular location">
    <subcellularLocation>
        <location evidence="1">Cell membrane</location>
        <topology evidence="1">Multi-pass membrane protein</topology>
    </subcellularLocation>
</comment>
<dbReference type="NCBIfam" id="TIGR01065">
    <property type="entry name" value="hlyIII"/>
    <property type="match status" value="1"/>
</dbReference>
<evidence type="ECO:0000256" key="3">
    <source>
        <dbReference type="ARBA" id="ARBA00022692"/>
    </source>
</evidence>
<feature type="transmembrane region" description="Helical" evidence="6">
    <location>
        <begin position="77"/>
        <end position="101"/>
    </location>
</feature>
<sequence>MRVESKKEEFLNFLSHFIGLILSFIGLIYLINLTYMDPNKTKFYVSIVYGGSLIFMYSCSSLYHYFYNASFNNKLRIADHISIFILIAGSYTPGLLLKLQFSLGIELMYLVWGIAVIGTIYKYFFIDKFEKSSLFLYILMGWLIVLDFDAVIATISVEGLKYMIFGGLFYMIGVIFYSLDRIKYNHVIWHIFVLAGSISHYMMVLTII</sequence>
<evidence type="ECO:0000256" key="1">
    <source>
        <dbReference type="ARBA" id="ARBA00004651"/>
    </source>
</evidence>
<evidence type="ECO:0000256" key="4">
    <source>
        <dbReference type="ARBA" id="ARBA00022989"/>
    </source>
</evidence>
<accession>A0A381N2W2</accession>
<feature type="transmembrane region" description="Helical" evidence="6">
    <location>
        <begin position="162"/>
        <end position="180"/>
    </location>
</feature>
<keyword evidence="5 6" id="KW-0472">Membrane</keyword>
<feature type="transmembrane region" description="Helical" evidence="6">
    <location>
        <begin position="43"/>
        <end position="65"/>
    </location>
</feature>
<dbReference type="InterPro" id="IPR004254">
    <property type="entry name" value="AdipoR/HlyIII-related"/>
</dbReference>
<proteinExistence type="predicted"/>